<dbReference type="Gene3D" id="3.40.50.1110">
    <property type="entry name" value="SGNH hydrolase"/>
    <property type="match status" value="1"/>
</dbReference>
<gene>
    <name evidence="3" type="ORF">SAMN06265338_10517</name>
</gene>
<dbReference type="OrthoDB" id="9805649at2"/>
<reference evidence="4" key="1">
    <citation type="submission" date="2017-06" db="EMBL/GenBank/DDBJ databases">
        <authorList>
            <person name="Varghese N."/>
            <person name="Submissions S."/>
        </authorList>
    </citation>
    <scope>NUCLEOTIDE SEQUENCE [LARGE SCALE GENOMIC DNA]</scope>
    <source>
        <strain evidence="4">DSM 137</strain>
    </source>
</reference>
<evidence type="ECO:0000256" key="1">
    <source>
        <dbReference type="SAM" id="MobiDB-lite"/>
    </source>
</evidence>
<accession>A0A212RKL4</accession>
<feature type="signal peptide" evidence="2">
    <location>
        <begin position="1"/>
        <end position="24"/>
    </location>
</feature>
<name>A0A212RKL4_RHOAC</name>
<dbReference type="Proteomes" id="UP000198418">
    <property type="component" value="Unassembled WGS sequence"/>
</dbReference>
<feature type="compositionally biased region" description="Low complexity" evidence="1">
    <location>
        <begin position="362"/>
        <end position="378"/>
    </location>
</feature>
<feature type="region of interest" description="Disordered" evidence="1">
    <location>
        <begin position="29"/>
        <end position="95"/>
    </location>
</feature>
<feature type="chain" id="PRO_5013007667" description="SGNH hydrolase-type esterase domain-containing protein" evidence="2">
    <location>
        <begin position="25"/>
        <end position="396"/>
    </location>
</feature>
<dbReference type="SUPFAM" id="SSF52266">
    <property type="entry name" value="SGNH hydrolase"/>
    <property type="match status" value="1"/>
</dbReference>
<dbReference type="CDD" id="cd01829">
    <property type="entry name" value="SGNH_hydrolase_peri2"/>
    <property type="match status" value="1"/>
</dbReference>
<dbReference type="GO" id="GO:0016788">
    <property type="term" value="F:hydrolase activity, acting on ester bonds"/>
    <property type="evidence" value="ECO:0007669"/>
    <property type="project" value="UniProtKB-ARBA"/>
</dbReference>
<protein>
    <recommendedName>
        <fullName evidence="5">SGNH hydrolase-type esterase domain-containing protein</fullName>
    </recommendedName>
</protein>
<keyword evidence="2" id="KW-0732">Signal</keyword>
<evidence type="ECO:0008006" key="5">
    <source>
        <dbReference type="Google" id="ProtNLM"/>
    </source>
</evidence>
<evidence type="ECO:0000313" key="3">
    <source>
        <dbReference type="EMBL" id="SNB72828.1"/>
    </source>
</evidence>
<dbReference type="InterPro" id="IPR007407">
    <property type="entry name" value="DUF459"/>
</dbReference>
<feature type="compositionally biased region" description="Pro residues" evidence="1">
    <location>
        <begin position="54"/>
        <end position="66"/>
    </location>
</feature>
<organism evidence="3 4">
    <name type="scientific">Rhodoblastus acidophilus</name>
    <name type="common">Rhodopseudomonas acidophila</name>
    <dbReference type="NCBI Taxonomy" id="1074"/>
    <lineage>
        <taxon>Bacteria</taxon>
        <taxon>Pseudomonadati</taxon>
        <taxon>Pseudomonadota</taxon>
        <taxon>Alphaproteobacteria</taxon>
        <taxon>Hyphomicrobiales</taxon>
        <taxon>Rhodoblastaceae</taxon>
        <taxon>Rhodoblastus</taxon>
    </lineage>
</organism>
<evidence type="ECO:0000313" key="4">
    <source>
        <dbReference type="Proteomes" id="UP000198418"/>
    </source>
</evidence>
<keyword evidence="4" id="KW-1185">Reference proteome</keyword>
<dbReference type="AlphaFoldDB" id="A0A212RKL4"/>
<dbReference type="InterPro" id="IPR036514">
    <property type="entry name" value="SGNH_hydro_sf"/>
</dbReference>
<dbReference type="Pfam" id="PF04311">
    <property type="entry name" value="DUF459"/>
    <property type="match status" value="1"/>
</dbReference>
<evidence type="ECO:0000256" key="2">
    <source>
        <dbReference type="SAM" id="SignalP"/>
    </source>
</evidence>
<dbReference type="EMBL" id="FYDG01000005">
    <property type="protein sequence ID" value="SNB72828.1"/>
    <property type="molecule type" value="Genomic_DNA"/>
</dbReference>
<feature type="compositionally biased region" description="Low complexity" evidence="1">
    <location>
        <begin position="81"/>
        <end position="95"/>
    </location>
</feature>
<proteinExistence type="predicted"/>
<sequence length="396" mass="41837">MPNPPPRRLLAALCAVFLAGPAQAQDSFSDFFSSLFGPPPMQRAQPRPVGPRIKPAPRPLAQPAPPKRQARPARERRDVRTAAPAAAAPGQTPATPAAAASFRVAVIGDSEASRLAEGLDDAFADDPRVAVIDKAKDDSGLVRNDFYDWRKEVAALLDGPDHFDLVVIQIGVNDNQKLRLDPDHQLEPLSKAFNEVYAQRVDEIAAAFRDKNIPLVWVGLPIMSSPGLSNAALVFNEIAKQHATAAGARYVDLWDAFSDVNSAYKASGPDINGAIVRLRGPDGVHFTLAGARKAAHFIEPEVKRVLEAKLQPPPDAVPPDQSAPPEAVAPAPEKPAPEKPLAGKITPLNEPILSPGGALAEAPKASASVADKPAAAAPGRSDDFSLPRAPAPQPSP</sequence>
<dbReference type="RefSeq" id="WP_088520812.1">
    <property type="nucleotide sequence ID" value="NZ_FYDG01000005.1"/>
</dbReference>
<feature type="region of interest" description="Disordered" evidence="1">
    <location>
        <begin position="311"/>
        <end position="396"/>
    </location>
</feature>